<dbReference type="InterPro" id="IPR000259">
    <property type="entry name" value="Adhesion_dom_fimbrial"/>
</dbReference>
<dbReference type="OrthoDB" id="8875995at2"/>
<feature type="signal peptide" evidence="1">
    <location>
        <begin position="1"/>
        <end position="24"/>
    </location>
</feature>
<gene>
    <name evidence="3" type="ORF">WG78_06765</name>
</gene>
<comment type="caution">
    <text evidence="3">The sequence shown here is derived from an EMBL/GenBank/DDBJ whole genome shotgun (WGS) entry which is preliminary data.</text>
</comment>
<dbReference type="Proteomes" id="UP000037939">
    <property type="component" value="Unassembled WGS sequence"/>
</dbReference>
<dbReference type="GO" id="GO:0009289">
    <property type="term" value="C:pilus"/>
    <property type="evidence" value="ECO:0007669"/>
    <property type="project" value="InterPro"/>
</dbReference>
<dbReference type="Pfam" id="PF00419">
    <property type="entry name" value="Fimbrial"/>
    <property type="match status" value="1"/>
</dbReference>
<evidence type="ECO:0000313" key="3">
    <source>
        <dbReference type="EMBL" id="KPC53806.1"/>
    </source>
</evidence>
<accession>A0A0N0XLJ4</accession>
<dbReference type="EMBL" id="LAQT01000004">
    <property type="protein sequence ID" value="KPC53806.1"/>
    <property type="molecule type" value="Genomic_DNA"/>
</dbReference>
<reference evidence="3 4" key="1">
    <citation type="submission" date="2015-07" db="EMBL/GenBank/DDBJ databases">
        <title>Draft genome sequence of the Amantichitinum ursilacus IGB-41, a new chitin-degrading bacterium.</title>
        <authorList>
            <person name="Kirstahler P."/>
            <person name="Guenther M."/>
            <person name="Grumaz C."/>
            <person name="Rupp S."/>
            <person name="Zibek S."/>
            <person name="Sohn K."/>
        </authorList>
    </citation>
    <scope>NUCLEOTIDE SEQUENCE [LARGE SCALE GENOMIC DNA]</scope>
    <source>
        <strain evidence="3 4">IGB-41</strain>
    </source>
</reference>
<proteinExistence type="predicted"/>
<dbReference type="STRING" id="857265.WG78_06765"/>
<name>A0A0N0XLJ4_9NEIS</name>
<protein>
    <recommendedName>
        <fullName evidence="2">Fimbrial-type adhesion domain-containing protein</fullName>
    </recommendedName>
</protein>
<dbReference type="GO" id="GO:0007155">
    <property type="term" value="P:cell adhesion"/>
    <property type="evidence" value="ECO:0007669"/>
    <property type="project" value="InterPro"/>
</dbReference>
<feature type="chain" id="PRO_5005863138" description="Fimbrial-type adhesion domain-containing protein" evidence="1">
    <location>
        <begin position="25"/>
        <end position="435"/>
    </location>
</feature>
<evidence type="ECO:0000313" key="4">
    <source>
        <dbReference type="Proteomes" id="UP000037939"/>
    </source>
</evidence>
<keyword evidence="1" id="KW-0732">Signal</keyword>
<organism evidence="3 4">
    <name type="scientific">Amantichitinum ursilacus</name>
    <dbReference type="NCBI Taxonomy" id="857265"/>
    <lineage>
        <taxon>Bacteria</taxon>
        <taxon>Pseudomonadati</taxon>
        <taxon>Pseudomonadota</taxon>
        <taxon>Betaproteobacteria</taxon>
        <taxon>Neisseriales</taxon>
        <taxon>Chitinibacteraceae</taxon>
        <taxon>Amantichitinum</taxon>
    </lineage>
</organism>
<dbReference type="AlphaFoldDB" id="A0A0N0XLJ4"/>
<dbReference type="PIRSF" id="PIRSF029766">
    <property type="entry name" value="UCP029766"/>
    <property type="match status" value="1"/>
</dbReference>
<dbReference type="InterPro" id="IPR011228">
    <property type="entry name" value="UCP029766"/>
</dbReference>
<sequence>MMVLRYARLLLSAIAVLLAHTALAECARVSYTQLPAPSALSYVDPAYGRVGSWTGAFSAQGASGLPAVINLEEGVMQPIGTLLGSGVITLGQMAQPMLDPDQVLYRCTPDEEGKLYEFYATHAQDEITGQIEAGATVGLPRAYQTALTGMLLRMLNIASGQYFSHFWQRRPLTVERDGAGYLLVKVKHFSAIQVEALRGPETGGWSGPGAWPSSLPNGNLAFQGGGIGAGLRAGDLAASNRAGWPLDWPGAIGLWGNVTIRRSASCTVSTQGHPLLFAPISTASLAAGGTRSVSGDVQLVCNHGAVSLNGMLPFASGTVQGQSALGFLPAALLNIPGVDTRQFLLSDGYGSAADIATGVGIRLSDTRGRPLQLLASDAVGGSGWYPVLDDAVQQENLGATRRYRRSFTATLMRLPGQTPQAGRVRTRAYVLVKVQ</sequence>
<keyword evidence="4" id="KW-1185">Reference proteome</keyword>
<dbReference type="RefSeq" id="WP_053937052.1">
    <property type="nucleotide sequence ID" value="NZ_LAQT01000004.1"/>
</dbReference>
<evidence type="ECO:0000256" key="1">
    <source>
        <dbReference type="SAM" id="SignalP"/>
    </source>
</evidence>
<feature type="domain" description="Fimbrial-type adhesion" evidence="2">
    <location>
        <begin position="258"/>
        <end position="435"/>
    </location>
</feature>
<evidence type="ECO:0000259" key="2">
    <source>
        <dbReference type="Pfam" id="PF00419"/>
    </source>
</evidence>